<organism evidence="4 5">
    <name type="scientific">Claviceps pusilla</name>
    <dbReference type="NCBI Taxonomy" id="123648"/>
    <lineage>
        <taxon>Eukaryota</taxon>
        <taxon>Fungi</taxon>
        <taxon>Dikarya</taxon>
        <taxon>Ascomycota</taxon>
        <taxon>Pezizomycotina</taxon>
        <taxon>Sordariomycetes</taxon>
        <taxon>Hypocreomycetidae</taxon>
        <taxon>Hypocreales</taxon>
        <taxon>Clavicipitaceae</taxon>
        <taxon>Claviceps</taxon>
    </lineage>
</organism>
<keyword evidence="2" id="KW-0812">Transmembrane</keyword>
<keyword evidence="2" id="KW-0472">Membrane</keyword>
<gene>
    <name evidence="4" type="ORF">E4U43_000498</name>
</gene>
<evidence type="ECO:0000313" key="5">
    <source>
        <dbReference type="Proteomes" id="UP000748025"/>
    </source>
</evidence>
<keyword evidence="3" id="KW-0732">Signal</keyword>
<reference evidence="4" key="1">
    <citation type="journal article" date="2020" name="bioRxiv">
        <title>Whole genome comparisons of ergot fungi reveals the divergence and evolution of species within the genus Claviceps are the result of varying mechanisms driving genome evolution and host range expansion.</title>
        <authorList>
            <person name="Wyka S.A."/>
            <person name="Mondo S.J."/>
            <person name="Liu M."/>
            <person name="Dettman J."/>
            <person name="Nalam V."/>
            <person name="Broders K.D."/>
        </authorList>
    </citation>
    <scope>NUCLEOTIDE SEQUENCE</scope>
    <source>
        <strain evidence="4">CCC 602</strain>
    </source>
</reference>
<comment type="caution">
    <text evidence="4">The sequence shown here is derived from an EMBL/GenBank/DDBJ whole genome shotgun (WGS) entry which is preliminary data.</text>
</comment>
<evidence type="ECO:0000313" key="4">
    <source>
        <dbReference type="EMBL" id="KAG6006044.1"/>
    </source>
</evidence>
<evidence type="ECO:0000256" key="1">
    <source>
        <dbReference type="SAM" id="MobiDB-lite"/>
    </source>
</evidence>
<feature type="region of interest" description="Disordered" evidence="1">
    <location>
        <begin position="42"/>
        <end position="86"/>
    </location>
</feature>
<feature type="chain" id="PRO_5040209904" evidence="3">
    <location>
        <begin position="22"/>
        <end position="115"/>
    </location>
</feature>
<feature type="transmembrane region" description="Helical" evidence="2">
    <location>
        <begin position="97"/>
        <end position="114"/>
    </location>
</feature>
<name>A0A9P7NBV3_9HYPO</name>
<proteinExistence type="predicted"/>
<evidence type="ECO:0000256" key="2">
    <source>
        <dbReference type="SAM" id="Phobius"/>
    </source>
</evidence>
<evidence type="ECO:0000256" key="3">
    <source>
        <dbReference type="SAM" id="SignalP"/>
    </source>
</evidence>
<dbReference type="Proteomes" id="UP000748025">
    <property type="component" value="Unassembled WGS sequence"/>
</dbReference>
<sequence length="115" mass="11100">MKILSLLGCTLVASIARVVQADSASPTTTTIECEACPAVTSTPDVVTRSSEPTTPCSAPPLGTAPAGTGGTGVTGTGLVPTDLPPAMAGAPGKGKSLYVGASGLVALAMGVVLMM</sequence>
<dbReference type="OrthoDB" id="10621860at2759"/>
<keyword evidence="5" id="KW-1185">Reference proteome</keyword>
<accession>A0A9P7NBV3</accession>
<feature type="signal peptide" evidence="3">
    <location>
        <begin position="1"/>
        <end position="21"/>
    </location>
</feature>
<feature type="compositionally biased region" description="Polar residues" evidence="1">
    <location>
        <begin position="42"/>
        <end position="56"/>
    </location>
</feature>
<keyword evidence="2" id="KW-1133">Transmembrane helix</keyword>
<dbReference type="EMBL" id="SRPW01001149">
    <property type="protein sequence ID" value="KAG6006044.1"/>
    <property type="molecule type" value="Genomic_DNA"/>
</dbReference>
<dbReference type="AlphaFoldDB" id="A0A9P7NBV3"/>
<protein>
    <submittedName>
        <fullName evidence="4">Uncharacterized protein</fullName>
    </submittedName>
</protein>